<dbReference type="OrthoDB" id="10364907at2759"/>
<dbReference type="RefSeq" id="XP_020193196.1">
    <property type="nucleotide sequence ID" value="XM_020337607.4"/>
</dbReference>
<dbReference type="Proteomes" id="UP000015105">
    <property type="component" value="Chromosome 6D"/>
</dbReference>
<reference evidence="3" key="2">
    <citation type="journal article" date="2017" name="Nat. Plants">
        <title>The Aegilops tauschii genome reveals multiple impacts of transposons.</title>
        <authorList>
            <person name="Zhao G."/>
            <person name="Zou C."/>
            <person name="Li K."/>
            <person name="Wang K."/>
            <person name="Li T."/>
            <person name="Gao L."/>
            <person name="Zhang X."/>
            <person name="Wang H."/>
            <person name="Yang Z."/>
            <person name="Liu X."/>
            <person name="Jiang W."/>
            <person name="Mao L."/>
            <person name="Kong X."/>
            <person name="Jiao Y."/>
            <person name="Jia J."/>
        </authorList>
    </citation>
    <scope>NUCLEOTIDE SEQUENCE [LARGE SCALE GENOMIC DNA]</scope>
    <source>
        <strain evidence="3">cv. AL8/78</strain>
    </source>
</reference>
<dbReference type="GeneID" id="109779030"/>
<feature type="region of interest" description="Disordered" evidence="1">
    <location>
        <begin position="91"/>
        <end position="146"/>
    </location>
</feature>
<reference evidence="2" key="3">
    <citation type="journal article" date="2017" name="Nature">
        <title>Genome sequence of the progenitor of the wheat D genome Aegilops tauschii.</title>
        <authorList>
            <person name="Luo M.C."/>
            <person name="Gu Y.Q."/>
            <person name="Puiu D."/>
            <person name="Wang H."/>
            <person name="Twardziok S.O."/>
            <person name="Deal K.R."/>
            <person name="Huo N."/>
            <person name="Zhu T."/>
            <person name="Wang L."/>
            <person name="Wang Y."/>
            <person name="McGuire P.E."/>
            <person name="Liu S."/>
            <person name="Long H."/>
            <person name="Ramasamy R.K."/>
            <person name="Rodriguez J.C."/>
            <person name="Van S.L."/>
            <person name="Yuan L."/>
            <person name="Wang Z."/>
            <person name="Xia Z."/>
            <person name="Xiao L."/>
            <person name="Anderson O.D."/>
            <person name="Ouyang S."/>
            <person name="Liang Y."/>
            <person name="Zimin A.V."/>
            <person name="Pertea G."/>
            <person name="Qi P."/>
            <person name="Bennetzen J.L."/>
            <person name="Dai X."/>
            <person name="Dawson M.W."/>
            <person name="Muller H.G."/>
            <person name="Kugler K."/>
            <person name="Rivarola-Duarte L."/>
            <person name="Spannagl M."/>
            <person name="Mayer K.F.X."/>
            <person name="Lu F.H."/>
            <person name="Bevan M.W."/>
            <person name="Leroy P."/>
            <person name="Li P."/>
            <person name="You F.M."/>
            <person name="Sun Q."/>
            <person name="Liu Z."/>
            <person name="Lyons E."/>
            <person name="Wicker T."/>
            <person name="Salzberg S.L."/>
            <person name="Devos K.M."/>
            <person name="Dvorak J."/>
        </authorList>
    </citation>
    <scope>NUCLEOTIDE SEQUENCE [LARGE SCALE GENOMIC DNA]</scope>
    <source>
        <strain evidence="2">cv. AL8/78</strain>
    </source>
</reference>
<dbReference type="OMA" id="QAWEEAM"/>
<evidence type="ECO:0000256" key="1">
    <source>
        <dbReference type="SAM" id="MobiDB-lite"/>
    </source>
</evidence>
<keyword evidence="3" id="KW-1185">Reference proteome</keyword>
<organism evidence="2 3">
    <name type="scientific">Aegilops tauschii subsp. strangulata</name>
    <name type="common">Goatgrass</name>
    <dbReference type="NCBI Taxonomy" id="200361"/>
    <lineage>
        <taxon>Eukaryota</taxon>
        <taxon>Viridiplantae</taxon>
        <taxon>Streptophyta</taxon>
        <taxon>Embryophyta</taxon>
        <taxon>Tracheophyta</taxon>
        <taxon>Spermatophyta</taxon>
        <taxon>Magnoliopsida</taxon>
        <taxon>Liliopsida</taxon>
        <taxon>Poales</taxon>
        <taxon>Poaceae</taxon>
        <taxon>BOP clade</taxon>
        <taxon>Pooideae</taxon>
        <taxon>Triticodae</taxon>
        <taxon>Triticeae</taxon>
        <taxon>Triticinae</taxon>
        <taxon>Aegilops</taxon>
    </lineage>
</organism>
<feature type="compositionally biased region" description="Basic and acidic residues" evidence="1">
    <location>
        <begin position="91"/>
        <end position="131"/>
    </location>
</feature>
<evidence type="ECO:0000313" key="3">
    <source>
        <dbReference type="Proteomes" id="UP000015105"/>
    </source>
</evidence>
<dbReference type="AlphaFoldDB" id="A0A453PF03"/>
<proteinExistence type="predicted"/>
<dbReference type="EnsemblPlants" id="AET6Gv20714800.1">
    <property type="protein sequence ID" value="AET6Gv20714800.1"/>
    <property type="gene ID" value="AET6Gv20714800"/>
</dbReference>
<evidence type="ECO:0000313" key="2">
    <source>
        <dbReference type="EnsemblPlants" id="AET6Gv20714800.1"/>
    </source>
</evidence>
<dbReference type="Gramene" id="AET6Gv20714800.1">
    <property type="protein sequence ID" value="AET6Gv20714800.1"/>
    <property type="gene ID" value="AET6Gv20714800"/>
</dbReference>
<accession>A0A453PF03</accession>
<reference evidence="2" key="5">
    <citation type="journal article" date="2021" name="G3 (Bethesda)">
        <title>Aegilops tauschii genome assembly Aet v5.0 features greater sequence contiguity and improved annotation.</title>
        <authorList>
            <person name="Wang L."/>
            <person name="Zhu T."/>
            <person name="Rodriguez J.C."/>
            <person name="Deal K.R."/>
            <person name="Dubcovsky J."/>
            <person name="McGuire P.E."/>
            <person name="Lux T."/>
            <person name="Spannagl M."/>
            <person name="Mayer K.F.X."/>
            <person name="Baldrich P."/>
            <person name="Meyers B.C."/>
            <person name="Huo N."/>
            <person name="Gu Y.Q."/>
            <person name="Zhou H."/>
            <person name="Devos K.M."/>
            <person name="Bennetzen J.L."/>
            <person name="Unver T."/>
            <person name="Budak H."/>
            <person name="Gulick P.J."/>
            <person name="Galiba G."/>
            <person name="Kalapos B."/>
            <person name="Nelson D.R."/>
            <person name="Li P."/>
            <person name="You F.M."/>
            <person name="Luo M.C."/>
            <person name="Dvorak J."/>
        </authorList>
    </citation>
    <scope>NUCLEOTIDE SEQUENCE [LARGE SCALE GENOMIC DNA]</scope>
    <source>
        <strain evidence="2">cv. AL8/78</strain>
    </source>
</reference>
<name>A0A453PF03_AEGTS</name>
<sequence>MSTPPSEEGGGGSLPLPADCEGLISEKTWALLGEERRRMIMDTLHRTEADNVEAPRGRFDEFHFSPVSPGLGFKAMMPSDGYWEAVRRLKEEDARRQEEEDDRREKREELARQQREELVRQQMEEHARQKSEAMLLQTKPVDDPSH</sequence>
<protein>
    <submittedName>
        <fullName evidence="2">Uncharacterized protein</fullName>
    </submittedName>
</protein>
<dbReference type="KEGG" id="ats:109779030"/>
<reference evidence="2" key="4">
    <citation type="submission" date="2019-03" db="UniProtKB">
        <authorList>
            <consortium name="EnsemblPlants"/>
        </authorList>
    </citation>
    <scope>IDENTIFICATION</scope>
</reference>
<reference evidence="3" key="1">
    <citation type="journal article" date="2014" name="Science">
        <title>Ancient hybridizations among the ancestral genomes of bread wheat.</title>
        <authorList>
            <consortium name="International Wheat Genome Sequencing Consortium,"/>
            <person name="Marcussen T."/>
            <person name="Sandve S.R."/>
            <person name="Heier L."/>
            <person name="Spannagl M."/>
            <person name="Pfeifer M."/>
            <person name="Jakobsen K.S."/>
            <person name="Wulff B.B."/>
            <person name="Steuernagel B."/>
            <person name="Mayer K.F."/>
            <person name="Olsen O.A."/>
        </authorList>
    </citation>
    <scope>NUCLEOTIDE SEQUENCE [LARGE SCALE GENOMIC DNA]</scope>
    <source>
        <strain evidence="3">cv. AL8/78</strain>
    </source>
</reference>